<evidence type="ECO:0000313" key="3">
    <source>
        <dbReference type="Proteomes" id="UP000812287"/>
    </source>
</evidence>
<dbReference type="Proteomes" id="UP000812287">
    <property type="component" value="Unassembled WGS sequence"/>
</dbReference>
<proteinExistence type="predicted"/>
<name>A0A9P7VYG7_9AGAR</name>
<gene>
    <name evidence="2" type="ORF">BT62DRAFT_613360</name>
</gene>
<keyword evidence="1" id="KW-0472">Membrane</keyword>
<dbReference type="OrthoDB" id="5348716at2759"/>
<dbReference type="GeneID" id="66103904"/>
<keyword evidence="3" id="KW-1185">Reference proteome</keyword>
<keyword evidence="1" id="KW-1133">Transmembrane helix</keyword>
<evidence type="ECO:0000313" key="2">
    <source>
        <dbReference type="EMBL" id="KAG7449896.1"/>
    </source>
</evidence>
<protein>
    <submittedName>
        <fullName evidence="2">Uncharacterized protein</fullName>
    </submittedName>
</protein>
<reference evidence="2" key="1">
    <citation type="submission" date="2020-11" db="EMBL/GenBank/DDBJ databases">
        <title>Adaptations for nitrogen fixation in a non-lichenized fungal sporocarp promotes dispersal by wood-feeding termites.</title>
        <authorList>
            <consortium name="DOE Joint Genome Institute"/>
            <person name="Koch R.A."/>
            <person name="Yoon G."/>
            <person name="Arayal U."/>
            <person name="Lail K."/>
            <person name="Amirebrahimi M."/>
            <person name="Labutti K."/>
            <person name="Lipzen A."/>
            <person name="Riley R."/>
            <person name="Barry K."/>
            <person name="Henrissat B."/>
            <person name="Grigoriev I.V."/>
            <person name="Herr J.R."/>
            <person name="Aime M.C."/>
        </authorList>
    </citation>
    <scope>NUCLEOTIDE SEQUENCE</scope>
    <source>
        <strain evidence="2">MCA 3950</strain>
    </source>
</reference>
<sequence length="135" mass="14467">MLLALHLHFTSIAASYFDTRSFAESRAGSRLRGMRLAFYTVFIGTATAICPGFTFGVADTKGGPPGSWRVYDDSCNPILTVFADNPCDVGVFGCSGAPITFDALHLNGLDYTCQRDNNSDTCEGFASIQVCCKGN</sequence>
<dbReference type="EMBL" id="MU250527">
    <property type="protein sequence ID" value="KAG7449896.1"/>
    <property type="molecule type" value="Genomic_DNA"/>
</dbReference>
<feature type="transmembrane region" description="Helical" evidence="1">
    <location>
        <begin position="37"/>
        <end position="58"/>
    </location>
</feature>
<organism evidence="2 3">
    <name type="scientific">Guyanagaster necrorhizus</name>
    <dbReference type="NCBI Taxonomy" id="856835"/>
    <lineage>
        <taxon>Eukaryota</taxon>
        <taxon>Fungi</taxon>
        <taxon>Dikarya</taxon>
        <taxon>Basidiomycota</taxon>
        <taxon>Agaricomycotina</taxon>
        <taxon>Agaricomycetes</taxon>
        <taxon>Agaricomycetidae</taxon>
        <taxon>Agaricales</taxon>
        <taxon>Marasmiineae</taxon>
        <taxon>Physalacriaceae</taxon>
        <taxon>Guyanagaster</taxon>
    </lineage>
</organism>
<evidence type="ECO:0000256" key="1">
    <source>
        <dbReference type="SAM" id="Phobius"/>
    </source>
</evidence>
<keyword evidence="1" id="KW-0812">Transmembrane</keyword>
<comment type="caution">
    <text evidence="2">The sequence shown here is derived from an EMBL/GenBank/DDBJ whole genome shotgun (WGS) entry which is preliminary data.</text>
</comment>
<dbReference type="AlphaFoldDB" id="A0A9P7VYG7"/>
<accession>A0A9P7VYG7</accession>
<dbReference type="RefSeq" id="XP_043043396.1">
    <property type="nucleotide sequence ID" value="XM_043181608.1"/>
</dbReference>